<organism evidence="1">
    <name type="scientific">Arundo donax</name>
    <name type="common">Giant reed</name>
    <name type="synonym">Donax arundinaceus</name>
    <dbReference type="NCBI Taxonomy" id="35708"/>
    <lineage>
        <taxon>Eukaryota</taxon>
        <taxon>Viridiplantae</taxon>
        <taxon>Streptophyta</taxon>
        <taxon>Embryophyta</taxon>
        <taxon>Tracheophyta</taxon>
        <taxon>Spermatophyta</taxon>
        <taxon>Magnoliopsida</taxon>
        <taxon>Liliopsida</taxon>
        <taxon>Poales</taxon>
        <taxon>Poaceae</taxon>
        <taxon>PACMAD clade</taxon>
        <taxon>Arundinoideae</taxon>
        <taxon>Arundineae</taxon>
        <taxon>Arundo</taxon>
    </lineage>
</organism>
<dbReference type="EMBL" id="GBRH01200620">
    <property type="protein sequence ID" value="JAD97275.1"/>
    <property type="molecule type" value="Transcribed_RNA"/>
</dbReference>
<accession>A0A0A9EHD3</accession>
<protein>
    <submittedName>
        <fullName evidence="1">Uncharacterized protein</fullName>
    </submittedName>
</protein>
<proteinExistence type="predicted"/>
<dbReference type="AlphaFoldDB" id="A0A0A9EHD3"/>
<reference evidence="1" key="2">
    <citation type="journal article" date="2015" name="Data Brief">
        <title>Shoot transcriptome of the giant reed, Arundo donax.</title>
        <authorList>
            <person name="Barrero R.A."/>
            <person name="Guerrero F.D."/>
            <person name="Moolhuijzen P."/>
            <person name="Goolsby J.A."/>
            <person name="Tidwell J."/>
            <person name="Bellgard S.E."/>
            <person name="Bellgard M.I."/>
        </authorList>
    </citation>
    <scope>NUCLEOTIDE SEQUENCE</scope>
    <source>
        <tissue evidence="1">Shoot tissue taken approximately 20 cm above the soil surface</tissue>
    </source>
</reference>
<evidence type="ECO:0000313" key="1">
    <source>
        <dbReference type="EMBL" id="JAD97275.1"/>
    </source>
</evidence>
<sequence>MPLQRGGHRCRHHRLRQAWECHQRAGNSGAPLHHHRLQHQLLLCVIVISGEHSPLVLCTMPVRRNAWLSV</sequence>
<reference evidence="1" key="1">
    <citation type="submission" date="2014-09" db="EMBL/GenBank/DDBJ databases">
        <authorList>
            <person name="Magalhaes I.L.F."/>
            <person name="Oliveira U."/>
            <person name="Santos F.R."/>
            <person name="Vidigal T.H.D.A."/>
            <person name="Brescovit A.D."/>
            <person name="Santos A.J."/>
        </authorList>
    </citation>
    <scope>NUCLEOTIDE SEQUENCE</scope>
    <source>
        <tissue evidence="1">Shoot tissue taken approximately 20 cm above the soil surface</tissue>
    </source>
</reference>
<name>A0A0A9EHD3_ARUDO</name>